<evidence type="ECO:0000256" key="2">
    <source>
        <dbReference type="SAM" id="Phobius"/>
    </source>
</evidence>
<protein>
    <submittedName>
        <fullName evidence="3">Uncharacterized protein</fullName>
    </submittedName>
</protein>
<dbReference type="Proteomes" id="UP000176355">
    <property type="component" value="Unassembled WGS sequence"/>
</dbReference>
<accession>A0A1G2P821</accession>
<keyword evidence="2" id="KW-0472">Membrane</keyword>
<comment type="caution">
    <text evidence="3">The sequence shown here is derived from an EMBL/GenBank/DDBJ whole genome shotgun (WGS) entry which is preliminary data.</text>
</comment>
<feature type="transmembrane region" description="Helical" evidence="2">
    <location>
        <begin position="220"/>
        <end position="236"/>
    </location>
</feature>
<dbReference type="EMBL" id="MHSL01000016">
    <property type="protein sequence ID" value="OHA43869.1"/>
    <property type="molecule type" value="Genomic_DNA"/>
</dbReference>
<reference evidence="3 4" key="1">
    <citation type="journal article" date="2016" name="Nat. Commun.">
        <title>Thousands of microbial genomes shed light on interconnected biogeochemical processes in an aquifer system.</title>
        <authorList>
            <person name="Anantharaman K."/>
            <person name="Brown C.T."/>
            <person name="Hug L.A."/>
            <person name="Sharon I."/>
            <person name="Castelle C.J."/>
            <person name="Probst A.J."/>
            <person name="Thomas B.C."/>
            <person name="Singh A."/>
            <person name="Wilkins M.J."/>
            <person name="Karaoz U."/>
            <person name="Brodie E.L."/>
            <person name="Williams K.H."/>
            <person name="Hubbard S.S."/>
            <person name="Banfield J.F."/>
        </authorList>
    </citation>
    <scope>NUCLEOTIDE SEQUENCE [LARGE SCALE GENOMIC DNA]</scope>
</reference>
<proteinExistence type="predicted"/>
<gene>
    <name evidence="3" type="ORF">A3G03_00995</name>
</gene>
<keyword evidence="2" id="KW-1133">Transmembrane helix</keyword>
<evidence type="ECO:0000313" key="3">
    <source>
        <dbReference type="EMBL" id="OHA43869.1"/>
    </source>
</evidence>
<dbReference type="AlphaFoldDB" id="A0A1G2P821"/>
<evidence type="ECO:0000256" key="1">
    <source>
        <dbReference type="SAM" id="MobiDB-lite"/>
    </source>
</evidence>
<name>A0A1G2P821_9BACT</name>
<evidence type="ECO:0000313" key="4">
    <source>
        <dbReference type="Proteomes" id="UP000176355"/>
    </source>
</evidence>
<organism evidence="3 4">
    <name type="scientific">Candidatus Taylorbacteria bacterium RIFCSPLOWO2_12_FULL_44_15c</name>
    <dbReference type="NCBI Taxonomy" id="1802333"/>
    <lineage>
        <taxon>Bacteria</taxon>
        <taxon>Candidatus Tayloriibacteriota</taxon>
    </lineage>
</organism>
<feature type="region of interest" description="Disordered" evidence="1">
    <location>
        <begin position="123"/>
        <end position="144"/>
    </location>
</feature>
<keyword evidence="2" id="KW-0812">Transmembrane</keyword>
<sequence>MQINYPKERHGLPPEHEVRNVVLVLCRQCGYDQNHVKLQYIGGDRRRFFPKQGIKLMRGCPFTVQLYVGCNNETVETHFQLINGNGRARDGHTLFQEMNHSFNGRMMIVTNEMIRELRIGTSRNTADHQEPEPPTNSVNTTDDTAPVMDVDQTEIVGDVSPTAPAPQESSGVQVQCGGYFDDPAKLHLGVCALVALCDEDTQSTFGEALSSPAHRSPPRYIGTAIFLFFILFYFLSEISFWNLEINSAIEIWPRLP</sequence>